<reference evidence="2 3" key="1">
    <citation type="journal article" date="2018" name="Sci. Rep.">
        <title>Genomic signatures of local adaptation to the degree of environmental predictability in rotifers.</title>
        <authorList>
            <person name="Franch-Gras L."/>
            <person name="Hahn C."/>
            <person name="Garcia-Roger E.M."/>
            <person name="Carmona M.J."/>
            <person name="Serra M."/>
            <person name="Gomez A."/>
        </authorList>
    </citation>
    <scope>NUCLEOTIDE SEQUENCE [LARGE SCALE GENOMIC DNA]</scope>
    <source>
        <strain evidence="2">HYR1</strain>
    </source>
</reference>
<dbReference type="Proteomes" id="UP000276133">
    <property type="component" value="Unassembled WGS sequence"/>
</dbReference>
<accession>A0A3M7TAA3</accession>
<feature type="transmembrane region" description="Helical" evidence="1">
    <location>
        <begin position="45"/>
        <end position="63"/>
    </location>
</feature>
<sequence>MVVSSVVTIGVDEVSNIDSIVDSSVVTIGVDEVSNIDSKVVKGSVVTLIFDSFVVITSVVISVEVINSLPFVITLFVALLTACVMQITFWAKSHPVIR</sequence>
<evidence type="ECO:0000313" key="3">
    <source>
        <dbReference type="Proteomes" id="UP000276133"/>
    </source>
</evidence>
<keyword evidence="1" id="KW-0472">Membrane</keyword>
<name>A0A3M7TAA3_BRAPC</name>
<dbReference type="EMBL" id="REGN01000054">
    <property type="protein sequence ID" value="RNA44838.1"/>
    <property type="molecule type" value="Genomic_DNA"/>
</dbReference>
<protein>
    <submittedName>
        <fullName evidence="2">Uncharacterized protein</fullName>
    </submittedName>
</protein>
<proteinExistence type="predicted"/>
<feature type="transmembrane region" description="Helical" evidence="1">
    <location>
        <begin position="69"/>
        <end position="91"/>
    </location>
</feature>
<keyword evidence="3" id="KW-1185">Reference proteome</keyword>
<organism evidence="2 3">
    <name type="scientific">Brachionus plicatilis</name>
    <name type="common">Marine rotifer</name>
    <name type="synonym">Brachionus muelleri</name>
    <dbReference type="NCBI Taxonomy" id="10195"/>
    <lineage>
        <taxon>Eukaryota</taxon>
        <taxon>Metazoa</taxon>
        <taxon>Spiralia</taxon>
        <taxon>Gnathifera</taxon>
        <taxon>Rotifera</taxon>
        <taxon>Eurotatoria</taxon>
        <taxon>Monogononta</taxon>
        <taxon>Pseudotrocha</taxon>
        <taxon>Ploima</taxon>
        <taxon>Brachionidae</taxon>
        <taxon>Brachionus</taxon>
    </lineage>
</organism>
<comment type="caution">
    <text evidence="2">The sequence shown here is derived from an EMBL/GenBank/DDBJ whole genome shotgun (WGS) entry which is preliminary data.</text>
</comment>
<dbReference type="AlphaFoldDB" id="A0A3M7TAA3"/>
<gene>
    <name evidence="2" type="ORF">BpHYR1_009768</name>
</gene>
<evidence type="ECO:0000256" key="1">
    <source>
        <dbReference type="SAM" id="Phobius"/>
    </source>
</evidence>
<evidence type="ECO:0000313" key="2">
    <source>
        <dbReference type="EMBL" id="RNA44838.1"/>
    </source>
</evidence>
<keyword evidence="1" id="KW-0812">Transmembrane</keyword>
<keyword evidence="1" id="KW-1133">Transmembrane helix</keyword>